<sequence>MQVLCWWRNCHLSRSDDGGGPEIRLPDQVLVSSITHTHRIRSRTSWLDENGNLVEWNRWYRVWYPRCNGHSVTGDDPYGPYGPPFAWAFWICVIFLLLVEVCVPPGRPSELILLATALQPARSVNASFINPPRSSVSYVLDGIKG</sequence>
<dbReference type="Proteomes" id="UP000249402">
    <property type="component" value="Unassembled WGS sequence"/>
</dbReference>
<dbReference type="AlphaFoldDB" id="A0A395H342"/>
<dbReference type="VEuPathDB" id="FungiDB:BO80DRAFT_52988"/>
<dbReference type="GeneID" id="37229437"/>
<accession>A0A395H342</accession>
<dbReference type="RefSeq" id="XP_025575962.1">
    <property type="nucleotide sequence ID" value="XM_025724572.1"/>
</dbReference>
<dbReference type="EMBL" id="KZ824434">
    <property type="protein sequence ID" value="RAL01635.1"/>
    <property type="molecule type" value="Genomic_DNA"/>
</dbReference>
<reference evidence="1 2" key="1">
    <citation type="submission" date="2018-02" db="EMBL/GenBank/DDBJ databases">
        <title>The genomes of Aspergillus section Nigri reveals drivers in fungal speciation.</title>
        <authorList>
            <consortium name="DOE Joint Genome Institute"/>
            <person name="Vesth T.C."/>
            <person name="Nybo J."/>
            <person name="Theobald S."/>
            <person name="Brandl J."/>
            <person name="Frisvad J.C."/>
            <person name="Nielsen K.F."/>
            <person name="Lyhne E.K."/>
            <person name="Kogle M.E."/>
            <person name="Kuo A."/>
            <person name="Riley R."/>
            <person name="Clum A."/>
            <person name="Nolan M."/>
            <person name="Lipzen A."/>
            <person name="Salamov A."/>
            <person name="Henrissat B."/>
            <person name="Wiebenga A."/>
            <person name="De vries R.P."/>
            <person name="Grigoriev I.V."/>
            <person name="Mortensen U.H."/>
            <person name="Andersen M.R."/>
            <person name="Baker S.E."/>
        </authorList>
    </citation>
    <scope>NUCLEOTIDE SEQUENCE [LARGE SCALE GENOMIC DNA]</scope>
    <source>
        <strain evidence="1 2">CBS 121593</strain>
    </source>
</reference>
<gene>
    <name evidence="1" type="ORF">BO80DRAFT_52988</name>
</gene>
<organism evidence="1 2">
    <name type="scientific">Aspergillus ibericus CBS 121593</name>
    <dbReference type="NCBI Taxonomy" id="1448316"/>
    <lineage>
        <taxon>Eukaryota</taxon>
        <taxon>Fungi</taxon>
        <taxon>Dikarya</taxon>
        <taxon>Ascomycota</taxon>
        <taxon>Pezizomycotina</taxon>
        <taxon>Eurotiomycetes</taxon>
        <taxon>Eurotiomycetidae</taxon>
        <taxon>Eurotiales</taxon>
        <taxon>Aspergillaceae</taxon>
        <taxon>Aspergillus</taxon>
        <taxon>Aspergillus subgen. Circumdati</taxon>
    </lineage>
</organism>
<name>A0A395H342_9EURO</name>
<protein>
    <submittedName>
        <fullName evidence="1">Uncharacterized protein</fullName>
    </submittedName>
</protein>
<evidence type="ECO:0000313" key="2">
    <source>
        <dbReference type="Proteomes" id="UP000249402"/>
    </source>
</evidence>
<proteinExistence type="predicted"/>
<evidence type="ECO:0000313" key="1">
    <source>
        <dbReference type="EMBL" id="RAL01635.1"/>
    </source>
</evidence>
<keyword evidence="2" id="KW-1185">Reference proteome</keyword>